<dbReference type="SUPFAM" id="SSF103481">
    <property type="entry name" value="Multidrug resistance efflux transporter EmrE"/>
    <property type="match status" value="2"/>
</dbReference>
<evidence type="ECO:0000259" key="7">
    <source>
        <dbReference type="Pfam" id="PF00892"/>
    </source>
</evidence>
<comment type="subcellular location">
    <subcellularLocation>
        <location evidence="1">Membrane</location>
        <topology evidence="1">Multi-pass membrane protein</topology>
    </subcellularLocation>
</comment>
<gene>
    <name evidence="8" type="ORF">DESUT3_03910</name>
</gene>
<dbReference type="InterPro" id="IPR050638">
    <property type="entry name" value="AA-Vitamin_Transporters"/>
</dbReference>
<sequence>MLSGLQGAGDWYILALLAWLLMGTQRFFYKVSAARGCNSAWTTFAFMATVTLLSAALFFSTGENPGEPGLLVLIALLNSLAFLAGTISHIEALKHLPAGVVYPLTRLSLVVVVLFSVLFFQDRLSPWQGLGITLALAVVLLLTRQPGAGSGPATASRRGLALVLVAILAGAAASISSKFAALHTGKLAFMAVSYCASTLFSLGLTGRLQPTEAGGRHREALLIGLAMGVLNFAGYYAFLRALELGPLSVIAALTSMHFVIAIALSVAVYRERLTRTRLLGILLTLASVLLMRL</sequence>
<evidence type="ECO:0000256" key="5">
    <source>
        <dbReference type="ARBA" id="ARBA00023136"/>
    </source>
</evidence>
<keyword evidence="4 6" id="KW-1133">Transmembrane helix</keyword>
<feature type="transmembrane region" description="Helical" evidence="6">
    <location>
        <begin position="68"/>
        <end position="88"/>
    </location>
</feature>
<evidence type="ECO:0000256" key="6">
    <source>
        <dbReference type="SAM" id="Phobius"/>
    </source>
</evidence>
<keyword evidence="3 6" id="KW-0812">Transmembrane</keyword>
<evidence type="ECO:0000256" key="3">
    <source>
        <dbReference type="ARBA" id="ARBA00022692"/>
    </source>
</evidence>
<evidence type="ECO:0000256" key="1">
    <source>
        <dbReference type="ARBA" id="ARBA00004141"/>
    </source>
</evidence>
<proteinExistence type="inferred from homology"/>
<feature type="domain" description="EamA" evidence="7">
    <location>
        <begin position="11"/>
        <end position="143"/>
    </location>
</feature>
<dbReference type="PANTHER" id="PTHR32322:SF2">
    <property type="entry name" value="EAMA DOMAIN-CONTAINING PROTEIN"/>
    <property type="match status" value="1"/>
</dbReference>
<dbReference type="RefSeq" id="WP_221250801.1">
    <property type="nucleotide sequence ID" value="NZ_AP024355.1"/>
</dbReference>
<evidence type="ECO:0000313" key="8">
    <source>
        <dbReference type="EMBL" id="BCR03322.1"/>
    </source>
</evidence>
<dbReference type="Proteomes" id="UP001319827">
    <property type="component" value="Chromosome"/>
</dbReference>
<evidence type="ECO:0000256" key="4">
    <source>
        <dbReference type="ARBA" id="ARBA00022989"/>
    </source>
</evidence>
<feature type="transmembrane region" description="Helical" evidence="6">
    <location>
        <begin position="100"/>
        <end position="120"/>
    </location>
</feature>
<feature type="transmembrane region" description="Helical" evidence="6">
    <location>
        <begin position="220"/>
        <end position="238"/>
    </location>
</feature>
<dbReference type="InterPro" id="IPR037185">
    <property type="entry name" value="EmrE-like"/>
</dbReference>
<feature type="transmembrane region" description="Helical" evidence="6">
    <location>
        <begin position="126"/>
        <end position="143"/>
    </location>
</feature>
<dbReference type="InterPro" id="IPR000620">
    <property type="entry name" value="EamA_dom"/>
</dbReference>
<dbReference type="Pfam" id="PF00892">
    <property type="entry name" value="EamA"/>
    <property type="match status" value="2"/>
</dbReference>
<keyword evidence="5 6" id="KW-0472">Membrane</keyword>
<reference evidence="8 9" key="1">
    <citation type="journal article" date="2016" name="C (Basel)">
        <title>Selective Growth of and Electricity Production by Marine Exoelectrogenic Bacteria in Self-Aggregated Hydrogel of Microbially Reduced Graphene Oxide.</title>
        <authorList>
            <person name="Yoshida N."/>
            <person name="Goto Y."/>
            <person name="Miyata Y."/>
        </authorList>
    </citation>
    <scope>NUCLEOTIDE SEQUENCE [LARGE SCALE GENOMIC DNA]</scope>
    <source>
        <strain evidence="8 9">NIT-T3</strain>
    </source>
</reference>
<accession>A0ABM8HSA4</accession>
<protein>
    <recommendedName>
        <fullName evidence="7">EamA domain-containing protein</fullName>
    </recommendedName>
</protein>
<feature type="transmembrane region" description="Helical" evidence="6">
    <location>
        <begin position="244"/>
        <end position="269"/>
    </location>
</feature>
<dbReference type="PANTHER" id="PTHR32322">
    <property type="entry name" value="INNER MEMBRANE TRANSPORTER"/>
    <property type="match status" value="1"/>
</dbReference>
<evidence type="ECO:0000256" key="2">
    <source>
        <dbReference type="ARBA" id="ARBA00007362"/>
    </source>
</evidence>
<dbReference type="EMBL" id="AP024355">
    <property type="protein sequence ID" value="BCR03322.1"/>
    <property type="molecule type" value="Genomic_DNA"/>
</dbReference>
<feature type="domain" description="EamA" evidence="7">
    <location>
        <begin position="159"/>
        <end position="291"/>
    </location>
</feature>
<dbReference type="Gene3D" id="1.10.3730.20">
    <property type="match status" value="2"/>
</dbReference>
<reference evidence="8 9" key="2">
    <citation type="journal article" date="2021" name="Int. J. Syst. Evol. Microbiol.">
        <title>Isolation and Polyphasic Characterization of Desulfuromonas versatilis sp. Nov., an Electrogenic Bacteria Capable of Versatile Metabolism Isolated from a Graphene Oxide-Reducing Enrichment Culture.</title>
        <authorList>
            <person name="Xie L."/>
            <person name="Yoshida N."/>
            <person name="Ishii S."/>
            <person name="Meng L."/>
        </authorList>
    </citation>
    <scope>NUCLEOTIDE SEQUENCE [LARGE SCALE GENOMIC DNA]</scope>
    <source>
        <strain evidence="8 9">NIT-T3</strain>
    </source>
</reference>
<comment type="similarity">
    <text evidence="2">Belongs to the EamA transporter family.</text>
</comment>
<organism evidence="8 9">
    <name type="scientific">Desulfuromonas versatilis</name>
    <dbReference type="NCBI Taxonomy" id="2802975"/>
    <lineage>
        <taxon>Bacteria</taxon>
        <taxon>Pseudomonadati</taxon>
        <taxon>Thermodesulfobacteriota</taxon>
        <taxon>Desulfuromonadia</taxon>
        <taxon>Desulfuromonadales</taxon>
        <taxon>Desulfuromonadaceae</taxon>
        <taxon>Desulfuromonas</taxon>
    </lineage>
</organism>
<name>A0ABM8HSA4_9BACT</name>
<feature type="transmembrane region" description="Helical" evidence="6">
    <location>
        <begin position="155"/>
        <end position="175"/>
    </location>
</feature>
<feature type="transmembrane region" description="Helical" evidence="6">
    <location>
        <begin position="41"/>
        <end position="62"/>
    </location>
</feature>
<keyword evidence="9" id="KW-1185">Reference proteome</keyword>
<evidence type="ECO:0000313" key="9">
    <source>
        <dbReference type="Proteomes" id="UP001319827"/>
    </source>
</evidence>
<feature type="transmembrane region" description="Helical" evidence="6">
    <location>
        <begin position="12"/>
        <end position="29"/>
    </location>
</feature>
<feature type="transmembrane region" description="Helical" evidence="6">
    <location>
        <begin position="187"/>
        <end position="208"/>
    </location>
</feature>